<feature type="transmembrane region" description="Helical" evidence="1">
    <location>
        <begin position="7"/>
        <end position="24"/>
    </location>
</feature>
<dbReference type="InterPro" id="IPR045340">
    <property type="entry name" value="DUF6533"/>
</dbReference>
<name>A0A0C9VE53_9AGAM</name>
<dbReference type="Proteomes" id="UP000053820">
    <property type="component" value="Unassembled WGS sequence"/>
</dbReference>
<protein>
    <recommendedName>
        <fullName evidence="2">DUF6533 domain-containing protein</fullName>
    </recommendedName>
</protein>
<keyword evidence="1" id="KW-0472">Membrane</keyword>
<organism evidence="3 4">
    <name type="scientific">Hydnomerulius pinastri MD-312</name>
    <dbReference type="NCBI Taxonomy" id="994086"/>
    <lineage>
        <taxon>Eukaryota</taxon>
        <taxon>Fungi</taxon>
        <taxon>Dikarya</taxon>
        <taxon>Basidiomycota</taxon>
        <taxon>Agaricomycotina</taxon>
        <taxon>Agaricomycetes</taxon>
        <taxon>Agaricomycetidae</taxon>
        <taxon>Boletales</taxon>
        <taxon>Boletales incertae sedis</taxon>
        <taxon>Leucogyrophana</taxon>
    </lineage>
</organism>
<keyword evidence="1" id="KW-0812">Transmembrane</keyword>
<evidence type="ECO:0000313" key="3">
    <source>
        <dbReference type="EMBL" id="KIJ63819.1"/>
    </source>
</evidence>
<proteinExistence type="predicted"/>
<keyword evidence="1" id="KW-1133">Transmembrane helix</keyword>
<evidence type="ECO:0000256" key="1">
    <source>
        <dbReference type="SAM" id="Phobius"/>
    </source>
</evidence>
<keyword evidence="4" id="KW-1185">Reference proteome</keyword>
<feature type="transmembrane region" description="Helical" evidence="1">
    <location>
        <begin position="114"/>
        <end position="135"/>
    </location>
</feature>
<feature type="transmembrane region" description="Helical" evidence="1">
    <location>
        <begin position="87"/>
        <end position="108"/>
    </location>
</feature>
<dbReference type="EMBL" id="KN839849">
    <property type="protein sequence ID" value="KIJ63819.1"/>
    <property type="molecule type" value="Genomic_DNA"/>
</dbReference>
<sequence length="261" mass="29206">MHFQIEVNTVASIVAFTVLVYDYVLTFDREVEFFWKRPRLSWAFGLFIANRYITLFAHIPGIAQTFWVAKAGSHSAVCHRLQLFDQLGIVVIQLIGGAIMSMRVYAFYQKSARILVFLVTFFLLAISFGCWAVLFHSSSSVPSDPRSTQVMGCIDPITSEQALRLAVAWSGQLGFDAIIFALTLWKSLHVGTVGDRTLVDVLLRDGQVMTGANVANITAFLLAPVSSLRYPSTVLFQNSIDNDSHLQKQSPLYLRTFSLQQ</sequence>
<dbReference type="AlphaFoldDB" id="A0A0C9VE53"/>
<accession>A0A0C9VE53</accession>
<gene>
    <name evidence="3" type="ORF">HYDPIDRAFT_188260</name>
</gene>
<feature type="domain" description="DUF6533" evidence="2">
    <location>
        <begin position="12"/>
        <end position="56"/>
    </location>
</feature>
<dbReference type="HOGENOM" id="CLU_035509_7_3_1"/>
<reference evidence="3 4" key="1">
    <citation type="submission" date="2014-04" db="EMBL/GenBank/DDBJ databases">
        <title>Evolutionary Origins and Diversification of the Mycorrhizal Mutualists.</title>
        <authorList>
            <consortium name="DOE Joint Genome Institute"/>
            <consortium name="Mycorrhizal Genomics Consortium"/>
            <person name="Kohler A."/>
            <person name="Kuo A."/>
            <person name="Nagy L.G."/>
            <person name="Floudas D."/>
            <person name="Copeland A."/>
            <person name="Barry K.W."/>
            <person name="Cichocki N."/>
            <person name="Veneault-Fourrey C."/>
            <person name="LaButti K."/>
            <person name="Lindquist E.A."/>
            <person name="Lipzen A."/>
            <person name="Lundell T."/>
            <person name="Morin E."/>
            <person name="Murat C."/>
            <person name="Riley R."/>
            <person name="Ohm R."/>
            <person name="Sun H."/>
            <person name="Tunlid A."/>
            <person name="Henrissat B."/>
            <person name="Grigoriev I.V."/>
            <person name="Hibbett D.S."/>
            <person name="Martin F."/>
        </authorList>
    </citation>
    <scope>NUCLEOTIDE SEQUENCE [LARGE SCALE GENOMIC DNA]</scope>
    <source>
        <strain evidence="3 4">MD-312</strain>
    </source>
</reference>
<dbReference type="Pfam" id="PF20151">
    <property type="entry name" value="DUF6533"/>
    <property type="match status" value="1"/>
</dbReference>
<evidence type="ECO:0000313" key="4">
    <source>
        <dbReference type="Proteomes" id="UP000053820"/>
    </source>
</evidence>
<evidence type="ECO:0000259" key="2">
    <source>
        <dbReference type="Pfam" id="PF20151"/>
    </source>
</evidence>
<feature type="transmembrane region" description="Helical" evidence="1">
    <location>
        <begin position="44"/>
        <end position="67"/>
    </location>
</feature>
<dbReference type="OrthoDB" id="2686513at2759"/>